<protein>
    <submittedName>
        <fullName evidence="1">NAD-dependent formate dehydrogenase delta subunit</fullName>
    </submittedName>
</protein>
<dbReference type="EMBL" id="AKAU01000323">
    <property type="protein sequence ID" value="EIM93126.1"/>
    <property type="molecule type" value="Genomic_DNA"/>
</dbReference>
<evidence type="ECO:0000313" key="1">
    <source>
        <dbReference type="EMBL" id="EIM93126.1"/>
    </source>
</evidence>
<comment type="caution">
    <text evidence="1">The sequence shown here is derived from an EMBL/GenBank/DDBJ whole genome shotgun (WGS) entry which is preliminary data.</text>
</comment>
<keyword evidence="2" id="KW-1185">Reference proteome</keyword>
<dbReference type="RefSeq" id="WP_009771544.1">
    <property type="nucleotide sequence ID" value="NZ_AKAU01000323.1"/>
</dbReference>
<dbReference type="Pfam" id="PF11390">
    <property type="entry name" value="FdsD"/>
    <property type="match status" value="1"/>
</dbReference>
<name>A0ABN0F3I3_9BURK</name>
<dbReference type="InterPro" id="IPR021074">
    <property type="entry name" value="Formate_DH_dsu"/>
</dbReference>
<organism evidence="1 2">
    <name type="scientific">Paraburkholderia hospita</name>
    <dbReference type="NCBI Taxonomy" id="169430"/>
    <lineage>
        <taxon>Bacteria</taxon>
        <taxon>Pseudomonadati</taxon>
        <taxon>Pseudomonadota</taxon>
        <taxon>Betaproteobacteria</taxon>
        <taxon>Burkholderiales</taxon>
        <taxon>Burkholderiaceae</taxon>
        <taxon>Paraburkholderia</taxon>
    </lineage>
</organism>
<gene>
    <name evidence="1" type="ORF">WQE_51200</name>
</gene>
<reference evidence="1 2" key="1">
    <citation type="journal article" date="2012" name="J. Bacteriol.">
        <title>Draft Genome Sequence of the Soil Bacterium Burkholderia terrae Strain BS001, Which Interacts with Fungal Surface Structures.</title>
        <authorList>
            <person name="Nazir R."/>
            <person name="Hansen M.A."/>
            <person name="Sorensen S."/>
            <person name="van Elsas J.D."/>
        </authorList>
    </citation>
    <scope>NUCLEOTIDE SEQUENCE [LARGE SCALE GENOMIC DNA]</scope>
    <source>
        <strain evidence="1 2">BS001</strain>
    </source>
</reference>
<evidence type="ECO:0000313" key="2">
    <source>
        <dbReference type="Proteomes" id="UP000004980"/>
    </source>
</evidence>
<dbReference type="Proteomes" id="UP000004980">
    <property type="component" value="Unassembled WGS sequence"/>
</dbReference>
<sequence length="83" mass="9735">MNNETLVRMVNRIGDFFESMPDREQALRDIAEHVRKFWEPRMRREMLAYLDEKGGEGLSEIVLVALTRNRAMLEEGLVPDLTK</sequence>
<proteinExistence type="predicted"/>
<accession>A0ABN0F3I3</accession>